<dbReference type="AlphaFoldDB" id="A0A0C3IHA4"/>
<evidence type="ECO:0000313" key="1">
    <source>
        <dbReference type="EMBL" id="KIN96387.1"/>
    </source>
</evidence>
<sequence>VPLPSYIRVQHFHDIGLGSLVEQEIHLRQGQANNALHELHLALMDKAMIFCTDVQQGGNYKMTTWAWGQISNAEAMVQQHAAIYCQCQKQLIALGAGEDILGKY</sequence>
<proteinExistence type="predicted"/>
<feature type="non-terminal residue" evidence="1">
    <location>
        <position position="1"/>
    </location>
</feature>
<gene>
    <name evidence="1" type="ORF">M404DRAFT_932164</name>
</gene>
<dbReference type="HOGENOM" id="CLU_124561_1_0_1"/>
<evidence type="ECO:0000313" key="2">
    <source>
        <dbReference type="Proteomes" id="UP000054217"/>
    </source>
</evidence>
<keyword evidence="2" id="KW-1185">Reference proteome</keyword>
<accession>A0A0C3IHA4</accession>
<name>A0A0C3IHA4_PISTI</name>
<dbReference type="Proteomes" id="UP000054217">
    <property type="component" value="Unassembled WGS sequence"/>
</dbReference>
<organism evidence="1 2">
    <name type="scientific">Pisolithus tinctorius Marx 270</name>
    <dbReference type="NCBI Taxonomy" id="870435"/>
    <lineage>
        <taxon>Eukaryota</taxon>
        <taxon>Fungi</taxon>
        <taxon>Dikarya</taxon>
        <taxon>Basidiomycota</taxon>
        <taxon>Agaricomycotina</taxon>
        <taxon>Agaricomycetes</taxon>
        <taxon>Agaricomycetidae</taxon>
        <taxon>Boletales</taxon>
        <taxon>Sclerodermatineae</taxon>
        <taxon>Pisolithaceae</taxon>
        <taxon>Pisolithus</taxon>
    </lineage>
</organism>
<dbReference type="EMBL" id="KN832047">
    <property type="protein sequence ID" value="KIN96387.1"/>
    <property type="molecule type" value="Genomic_DNA"/>
</dbReference>
<protein>
    <recommendedName>
        <fullName evidence="3">BRO1 domain-containing protein</fullName>
    </recommendedName>
</protein>
<dbReference type="STRING" id="870435.A0A0C3IHA4"/>
<dbReference type="OrthoDB" id="2675723at2759"/>
<dbReference type="InParanoid" id="A0A0C3IHA4"/>
<evidence type="ECO:0008006" key="3">
    <source>
        <dbReference type="Google" id="ProtNLM"/>
    </source>
</evidence>
<reference evidence="1 2" key="1">
    <citation type="submission" date="2014-04" db="EMBL/GenBank/DDBJ databases">
        <authorList>
            <consortium name="DOE Joint Genome Institute"/>
            <person name="Kuo A."/>
            <person name="Kohler A."/>
            <person name="Costa M.D."/>
            <person name="Nagy L.G."/>
            <person name="Floudas D."/>
            <person name="Copeland A."/>
            <person name="Barry K.W."/>
            <person name="Cichocki N."/>
            <person name="Veneault-Fourrey C."/>
            <person name="LaButti K."/>
            <person name="Lindquist E.A."/>
            <person name="Lipzen A."/>
            <person name="Lundell T."/>
            <person name="Morin E."/>
            <person name="Murat C."/>
            <person name="Sun H."/>
            <person name="Tunlid A."/>
            <person name="Henrissat B."/>
            <person name="Grigoriev I.V."/>
            <person name="Hibbett D.S."/>
            <person name="Martin F."/>
            <person name="Nordberg H.P."/>
            <person name="Cantor M.N."/>
            <person name="Hua S.X."/>
        </authorList>
    </citation>
    <scope>NUCLEOTIDE SEQUENCE [LARGE SCALE GENOMIC DNA]</scope>
    <source>
        <strain evidence="1 2">Marx 270</strain>
    </source>
</reference>
<reference evidence="2" key="2">
    <citation type="submission" date="2015-01" db="EMBL/GenBank/DDBJ databases">
        <title>Evolutionary Origins and Diversification of the Mycorrhizal Mutualists.</title>
        <authorList>
            <consortium name="DOE Joint Genome Institute"/>
            <consortium name="Mycorrhizal Genomics Consortium"/>
            <person name="Kohler A."/>
            <person name="Kuo A."/>
            <person name="Nagy L.G."/>
            <person name="Floudas D."/>
            <person name="Copeland A."/>
            <person name="Barry K.W."/>
            <person name="Cichocki N."/>
            <person name="Veneault-Fourrey C."/>
            <person name="LaButti K."/>
            <person name="Lindquist E.A."/>
            <person name="Lipzen A."/>
            <person name="Lundell T."/>
            <person name="Morin E."/>
            <person name="Murat C."/>
            <person name="Riley R."/>
            <person name="Ohm R."/>
            <person name="Sun H."/>
            <person name="Tunlid A."/>
            <person name="Henrissat B."/>
            <person name="Grigoriev I.V."/>
            <person name="Hibbett D.S."/>
            <person name="Martin F."/>
        </authorList>
    </citation>
    <scope>NUCLEOTIDE SEQUENCE [LARGE SCALE GENOMIC DNA]</scope>
    <source>
        <strain evidence="2">Marx 270</strain>
    </source>
</reference>